<evidence type="ECO:0000256" key="2">
    <source>
        <dbReference type="SAM" id="MobiDB-lite"/>
    </source>
</evidence>
<dbReference type="SUPFAM" id="SSF53474">
    <property type="entry name" value="alpha/beta-Hydrolases"/>
    <property type="match status" value="1"/>
</dbReference>
<dbReference type="Gene3D" id="2.130.10.10">
    <property type="entry name" value="YVTN repeat-like/Quinoprotein amine dehydrogenase"/>
    <property type="match status" value="3"/>
</dbReference>
<dbReference type="InterPro" id="IPR036322">
    <property type="entry name" value="WD40_repeat_dom_sf"/>
</dbReference>
<accession>A0AAE0LNI7</accession>
<dbReference type="InterPro" id="IPR027417">
    <property type="entry name" value="P-loop_NTPase"/>
</dbReference>
<organism evidence="5 6">
    <name type="scientific">Chaetomium fimeti</name>
    <dbReference type="NCBI Taxonomy" id="1854472"/>
    <lineage>
        <taxon>Eukaryota</taxon>
        <taxon>Fungi</taxon>
        <taxon>Dikarya</taxon>
        <taxon>Ascomycota</taxon>
        <taxon>Pezizomycotina</taxon>
        <taxon>Sordariomycetes</taxon>
        <taxon>Sordariomycetidae</taxon>
        <taxon>Sordariales</taxon>
        <taxon>Chaetomiaceae</taxon>
        <taxon>Chaetomium</taxon>
    </lineage>
</organism>
<dbReference type="Gene3D" id="3.40.50.300">
    <property type="entry name" value="P-loop containing nucleotide triphosphate hydrolases"/>
    <property type="match status" value="1"/>
</dbReference>
<keyword evidence="6" id="KW-1185">Reference proteome</keyword>
<protein>
    <recommendedName>
        <fullName evidence="7">GPI inositol-deacylase</fullName>
    </recommendedName>
</protein>
<sequence>MWKRLKVGKSAGSNDPLGWTPTSFPSLEKGSASPEPTSDIQVPEGNLPLTDRTVKTATDASLSATSQSPLSAIRSLLSSSGQRQQSQDRRNDPHGLLVLHTPPNRTLDVIFIHGLGGSSLQTWCFDRNLDNLWPKLWLPVELPTARVLTFGYDSHFLSRKKQASCGIGDFATDLLFRLKYSENTAERLGEVPIVIVTHSMGGLVFKKAFVQGHLNPEFSGIVSMIKAVLFLATPHRGTDLATVLNRLLSTSILGHSPKKYITELARRSPTIDELNESFRHIAPKLRIFSFYETLVTAVGPTSVTIVDKATAVMGYPDEIQIPLVANHHDVCKFSNAKDANYTSVIGALRSIVGSVVSTVNAAVPEENSHYLTDMLSVAGPPKEDLQITRSARKQGLCDSLWSTEEMNRWLCSETPQILWIHSPPGCGKSTLCSLVIERLLEAGHHCCYFFFKYGQREKQSTNTVLRSIAYQTALGLPGFHRTLVDIAKSGVKLQTADPSAIWEKLFSTKLTDAGAEDTIYWVLDGLDEADSSKRVVEFMSRVGDFGSCVRVLILSRPLPNIRQEFEVAKKRIEVLDLPLPDNQNDIRSMVAQRINHLPPGIPLKVQIVSEIVTRSQGNFLWASLVAQSLVNCRREDQVRRLLSSTPDGMHDLYDRMTDTILGLPFDEDKALAKVLLIWAMYASSPPTVEELTEAYPTEFEGILDLNHTIAHVCGQFVVLNPQRQITLVHHSAREYLERAERRPYTLNAQQAHEECLQKCFTTLCDSALRRKLQKLQPPQFLPYAAISWPLHLRGCSLDSDQVLDLLVRFLSGPHPLAWIQYLAMSNRLSELLGASRELTAYVRSRRTANKHKPLMDRRLSDLSLIGYWATDLMKIPSKFGSYLTEQPSMIYQCLPAFCPTSSIMHRKFNQNPASKLTVSGLSYTLWDDRLARVSGGPGQAHQLANSMRCLAVANNDPIGTVTVWDTTLFDELKVFSIGEYVSALTFNSSGALLACYSSSKTFVWDVTDWSLQISAENPPMDDVLEFRFDEHDALMMVTEFRQLHTLATMTTQVAPAWEKQDPTLLSEPFASPSCVAFNADCTQIAISYAHFPVSIWSVEPPEMVARLKNNSPHEQRPMASYTGTSKVVWHPSGTQVLCIYGTAFRWNFETDVYKEVDDDTNSTHHDIACSPNGRVFITMNGTSSIGIYDFSSMSLLYRFSTEGSSHRIHFGFDSTQIYNLEGSYCNIWEPHCLLAFAGEASDPVEDGDMQVSVDSFLCDPDEAPDASISLAGPVAEIENRAAVRDVRPGLASNGLLVGYTTHDGSVNIYDTTSNRKHEIDKIDFAIKVDRLAWSPKYDRMAYSIINGATAVVAISTPVDPKGGPSVSKEVVYMDKGWNTDRGRTHRIVFHGTDNRLLISGRDQCQVLRLPQGDILAKQQHEGHRDCLEWQRHPSELEHLLRFTSCAVTILSWEHLEEKASIPLDLTSSAPGIDDGSQPPVNLDAILDNHCRRYLLLRTFTMVRNSPRYSFAILSGKEVYSRTADSLVSSPTPLEPDQIPSIKPLPIPPSLASRITHPLGILPDGLLVFLDRQLWLCTTTLPRPTFTSDSSARDGTTDFQPNVTRHFFVPQDWVTEEGLRMCRVLKDGTVVCPSNGEVAVLKGGLVQDSWV</sequence>
<name>A0AAE0LNI7_9PEZI</name>
<dbReference type="EMBL" id="JAUEPN010000009">
    <property type="protein sequence ID" value="KAK3291455.1"/>
    <property type="molecule type" value="Genomic_DNA"/>
</dbReference>
<dbReference type="GeneID" id="87836858"/>
<dbReference type="PANTHER" id="PTHR10039:SF16">
    <property type="entry name" value="GPI INOSITOL-DEACYLASE"/>
    <property type="match status" value="1"/>
</dbReference>
<comment type="caution">
    <text evidence="5">The sequence shown here is derived from an EMBL/GenBank/DDBJ whole genome shotgun (WGS) entry which is preliminary data.</text>
</comment>
<evidence type="ECO:0000259" key="3">
    <source>
        <dbReference type="Pfam" id="PF22939"/>
    </source>
</evidence>
<keyword evidence="1" id="KW-0677">Repeat</keyword>
<proteinExistence type="predicted"/>
<dbReference type="InterPro" id="IPR015943">
    <property type="entry name" value="WD40/YVTN_repeat-like_dom_sf"/>
</dbReference>
<feature type="domain" description="Nephrocystin 3-like N-terminal" evidence="4">
    <location>
        <begin position="395"/>
        <end position="556"/>
    </location>
</feature>
<dbReference type="Pfam" id="PF24883">
    <property type="entry name" value="NPHP3_N"/>
    <property type="match status" value="1"/>
</dbReference>
<feature type="region of interest" description="Disordered" evidence="2">
    <location>
        <begin position="77"/>
        <end position="97"/>
    </location>
</feature>
<feature type="domain" description="GPI inositol-deacylase winged helix" evidence="3">
    <location>
        <begin position="668"/>
        <end position="739"/>
    </location>
</feature>
<evidence type="ECO:0000256" key="1">
    <source>
        <dbReference type="ARBA" id="ARBA00022737"/>
    </source>
</evidence>
<dbReference type="Gene3D" id="3.40.50.1820">
    <property type="entry name" value="alpha/beta hydrolase"/>
    <property type="match status" value="1"/>
</dbReference>
<dbReference type="PANTHER" id="PTHR10039">
    <property type="entry name" value="AMELOGENIN"/>
    <property type="match status" value="1"/>
</dbReference>
<dbReference type="Proteomes" id="UP001278766">
    <property type="component" value="Unassembled WGS sequence"/>
</dbReference>
<evidence type="ECO:0008006" key="7">
    <source>
        <dbReference type="Google" id="ProtNLM"/>
    </source>
</evidence>
<evidence type="ECO:0000313" key="6">
    <source>
        <dbReference type="Proteomes" id="UP001278766"/>
    </source>
</evidence>
<reference evidence="5" key="1">
    <citation type="journal article" date="2023" name="Mol. Phylogenet. Evol.">
        <title>Genome-scale phylogeny and comparative genomics of the fungal order Sordariales.</title>
        <authorList>
            <person name="Hensen N."/>
            <person name="Bonometti L."/>
            <person name="Westerberg I."/>
            <person name="Brannstrom I.O."/>
            <person name="Guillou S."/>
            <person name="Cros-Aarteil S."/>
            <person name="Calhoun S."/>
            <person name="Haridas S."/>
            <person name="Kuo A."/>
            <person name="Mondo S."/>
            <person name="Pangilinan J."/>
            <person name="Riley R."/>
            <person name="LaButti K."/>
            <person name="Andreopoulos B."/>
            <person name="Lipzen A."/>
            <person name="Chen C."/>
            <person name="Yan M."/>
            <person name="Daum C."/>
            <person name="Ng V."/>
            <person name="Clum A."/>
            <person name="Steindorff A."/>
            <person name="Ohm R.A."/>
            <person name="Martin F."/>
            <person name="Silar P."/>
            <person name="Natvig D.O."/>
            <person name="Lalanne C."/>
            <person name="Gautier V."/>
            <person name="Ament-Velasquez S.L."/>
            <person name="Kruys A."/>
            <person name="Hutchinson M.I."/>
            <person name="Powell A.J."/>
            <person name="Barry K."/>
            <person name="Miller A.N."/>
            <person name="Grigoriev I.V."/>
            <person name="Debuchy R."/>
            <person name="Gladieux P."/>
            <person name="Hiltunen Thoren M."/>
            <person name="Johannesson H."/>
        </authorList>
    </citation>
    <scope>NUCLEOTIDE SEQUENCE</scope>
    <source>
        <strain evidence="5">CBS 168.71</strain>
    </source>
</reference>
<dbReference type="SUPFAM" id="SSF50978">
    <property type="entry name" value="WD40 repeat-like"/>
    <property type="match status" value="1"/>
</dbReference>
<dbReference type="InterPro" id="IPR054471">
    <property type="entry name" value="GPIID_WHD"/>
</dbReference>
<feature type="region of interest" description="Disordered" evidence="2">
    <location>
        <begin position="1"/>
        <end position="48"/>
    </location>
</feature>
<dbReference type="SUPFAM" id="SSF52540">
    <property type="entry name" value="P-loop containing nucleoside triphosphate hydrolases"/>
    <property type="match status" value="1"/>
</dbReference>
<dbReference type="InterPro" id="IPR029058">
    <property type="entry name" value="AB_hydrolase_fold"/>
</dbReference>
<evidence type="ECO:0000259" key="4">
    <source>
        <dbReference type="Pfam" id="PF24883"/>
    </source>
</evidence>
<dbReference type="InterPro" id="IPR056884">
    <property type="entry name" value="NPHP3-like_N"/>
</dbReference>
<gene>
    <name evidence="5" type="ORF">B0H64DRAFT_246143</name>
</gene>
<dbReference type="Pfam" id="PF22939">
    <property type="entry name" value="WHD_GPIID"/>
    <property type="match status" value="1"/>
</dbReference>
<evidence type="ECO:0000313" key="5">
    <source>
        <dbReference type="EMBL" id="KAK3291455.1"/>
    </source>
</evidence>
<dbReference type="RefSeq" id="XP_062654969.1">
    <property type="nucleotide sequence ID" value="XM_062799910.1"/>
</dbReference>
<reference evidence="5" key="2">
    <citation type="submission" date="2023-06" db="EMBL/GenBank/DDBJ databases">
        <authorList>
            <consortium name="Lawrence Berkeley National Laboratory"/>
            <person name="Haridas S."/>
            <person name="Hensen N."/>
            <person name="Bonometti L."/>
            <person name="Westerberg I."/>
            <person name="Brannstrom I.O."/>
            <person name="Guillou S."/>
            <person name="Cros-Aarteil S."/>
            <person name="Calhoun S."/>
            <person name="Kuo A."/>
            <person name="Mondo S."/>
            <person name="Pangilinan J."/>
            <person name="Riley R."/>
            <person name="Labutti K."/>
            <person name="Andreopoulos B."/>
            <person name="Lipzen A."/>
            <person name="Chen C."/>
            <person name="Yanf M."/>
            <person name="Daum C."/>
            <person name="Ng V."/>
            <person name="Clum A."/>
            <person name="Steindorff A."/>
            <person name="Ohm R."/>
            <person name="Martin F."/>
            <person name="Silar P."/>
            <person name="Natvig D."/>
            <person name="Lalanne C."/>
            <person name="Gautier V."/>
            <person name="Ament-Velasquez S.L."/>
            <person name="Kruys A."/>
            <person name="Hutchinson M.I."/>
            <person name="Powell A.J."/>
            <person name="Barry K."/>
            <person name="Miller A.N."/>
            <person name="Grigoriev I.V."/>
            <person name="Debuchy R."/>
            <person name="Gladieux P."/>
            <person name="Thoren M.H."/>
            <person name="Johannesson H."/>
        </authorList>
    </citation>
    <scope>NUCLEOTIDE SEQUENCE</scope>
    <source>
        <strain evidence="5">CBS 168.71</strain>
    </source>
</reference>